<evidence type="ECO:0000313" key="2">
    <source>
        <dbReference type="EMBL" id="PWY97069.1"/>
    </source>
</evidence>
<feature type="region of interest" description="Disordered" evidence="1">
    <location>
        <begin position="1"/>
        <end position="23"/>
    </location>
</feature>
<dbReference type="InParanoid" id="A0A317XF75"/>
<dbReference type="EMBL" id="KZ819223">
    <property type="protein sequence ID" value="PWY97069.1"/>
    <property type="molecule type" value="Genomic_DNA"/>
</dbReference>
<sequence length="168" mass="18008">MSGAAGASCVHDGSPGQDIAEEPSNRATHSTVVCVCCLCRASLADPLLLPASLAPYVPITPFPLDSCSVHTCRFTSNLDPHTLAVQSSQRSHTARQDTVVHQLERADPILADFFLPSCLSSRLYDSAKVYLYTTPTERLAHKAKSEGLTDMATKAAIKRVSVAEARPE</sequence>
<gene>
    <name evidence="2" type="ORF">BCV70DRAFT_82600</name>
</gene>
<evidence type="ECO:0000256" key="1">
    <source>
        <dbReference type="SAM" id="MobiDB-lite"/>
    </source>
</evidence>
<reference evidence="2 3" key="1">
    <citation type="journal article" date="2018" name="Mol. Biol. Evol.">
        <title>Broad Genomic Sampling Reveals a Smut Pathogenic Ancestry of the Fungal Clade Ustilaginomycotina.</title>
        <authorList>
            <person name="Kijpornyongpan T."/>
            <person name="Mondo S.J."/>
            <person name="Barry K."/>
            <person name="Sandor L."/>
            <person name="Lee J."/>
            <person name="Lipzen A."/>
            <person name="Pangilinan J."/>
            <person name="LaButti K."/>
            <person name="Hainaut M."/>
            <person name="Henrissat B."/>
            <person name="Grigoriev I.V."/>
            <person name="Spatafora J.W."/>
            <person name="Aime M.C."/>
        </authorList>
    </citation>
    <scope>NUCLEOTIDE SEQUENCE [LARGE SCALE GENOMIC DNA]</scope>
    <source>
        <strain evidence="2 3">MCA 3645</strain>
    </source>
</reference>
<protein>
    <submittedName>
        <fullName evidence="2">Uncharacterized protein</fullName>
    </submittedName>
</protein>
<dbReference type="AlphaFoldDB" id="A0A317XF75"/>
<accession>A0A317XF75</accession>
<evidence type="ECO:0000313" key="3">
    <source>
        <dbReference type="Proteomes" id="UP000246740"/>
    </source>
</evidence>
<keyword evidence="3" id="KW-1185">Reference proteome</keyword>
<proteinExistence type="predicted"/>
<dbReference type="Proteomes" id="UP000246740">
    <property type="component" value="Unassembled WGS sequence"/>
</dbReference>
<organism evidence="2 3">
    <name type="scientific">Testicularia cyperi</name>
    <dbReference type="NCBI Taxonomy" id="1882483"/>
    <lineage>
        <taxon>Eukaryota</taxon>
        <taxon>Fungi</taxon>
        <taxon>Dikarya</taxon>
        <taxon>Basidiomycota</taxon>
        <taxon>Ustilaginomycotina</taxon>
        <taxon>Ustilaginomycetes</taxon>
        <taxon>Ustilaginales</taxon>
        <taxon>Anthracoideaceae</taxon>
        <taxon>Testicularia</taxon>
    </lineage>
</organism>
<name>A0A317XF75_9BASI</name>